<feature type="domain" description="Major facilitator superfamily (MFS) profile" evidence="7">
    <location>
        <begin position="115"/>
        <end position="587"/>
    </location>
</feature>
<feature type="transmembrane region" description="Helical" evidence="6">
    <location>
        <begin position="539"/>
        <end position="556"/>
    </location>
</feature>
<evidence type="ECO:0000256" key="4">
    <source>
        <dbReference type="ARBA" id="ARBA00023136"/>
    </source>
</evidence>
<feature type="transmembrane region" description="Helical" evidence="6">
    <location>
        <begin position="243"/>
        <end position="265"/>
    </location>
</feature>
<feature type="transmembrane region" description="Helical" evidence="6">
    <location>
        <begin position="113"/>
        <end position="138"/>
    </location>
</feature>
<accession>A0A8E2E5K3</accession>
<name>A0A8E2E5K3_9PEZI</name>
<evidence type="ECO:0000313" key="9">
    <source>
        <dbReference type="Proteomes" id="UP000250266"/>
    </source>
</evidence>
<protein>
    <submittedName>
        <fullName evidence="8">MFS transporter</fullName>
    </submittedName>
</protein>
<keyword evidence="2 6" id="KW-0812">Transmembrane</keyword>
<feature type="transmembrane region" description="Helical" evidence="6">
    <location>
        <begin position="210"/>
        <end position="231"/>
    </location>
</feature>
<dbReference type="GO" id="GO:0015203">
    <property type="term" value="F:polyamine transmembrane transporter activity"/>
    <property type="evidence" value="ECO:0007669"/>
    <property type="project" value="TreeGrafter"/>
</dbReference>
<feature type="region of interest" description="Disordered" evidence="5">
    <location>
        <begin position="308"/>
        <end position="340"/>
    </location>
</feature>
<proteinExistence type="predicted"/>
<feature type="transmembrane region" description="Helical" evidence="6">
    <location>
        <begin position="495"/>
        <end position="518"/>
    </location>
</feature>
<feature type="compositionally biased region" description="Low complexity" evidence="5">
    <location>
        <begin position="48"/>
        <end position="59"/>
    </location>
</feature>
<dbReference type="PANTHER" id="PTHR23502:SF5">
    <property type="entry name" value="QUINIDINE RESISTANCE PROTEIN 3"/>
    <property type="match status" value="1"/>
</dbReference>
<dbReference type="CDD" id="cd17323">
    <property type="entry name" value="MFS_Tpo1_MDR_like"/>
    <property type="match status" value="1"/>
</dbReference>
<dbReference type="PANTHER" id="PTHR23502">
    <property type="entry name" value="MAJOR FACILITATOR SUPERFAMILY"/>
    <property type="match status" value="1"/>
</dbReference>
<evidence type="ECO:0000256" key="1">
    <source>
        <dbReference type="ARBA" id="ARBA00004141"/>
    </source>
</evidence>
<dbReference type="GO" id="GO:0005886">
    <property type="term" value="C:plasma membrane"/>
    <property type="evidence" value="ECO:0007669"/>
    <property type="project" value="TreeGrafter"/>
</dbReference>
<evidence type="ECO:0000256" key="2">
    <source>
        <dbReference type="ARBA" id="ARBA00022692"/>
    </source>
</evidence>
<dbReference type="InterPro" id="IPR011701">
    <property type="entry name" value="MFS"/>
</dbReference>
<organism evidence="8 9">
    <name type="scientific">Lepidopterella palustris CBS 459.81</name>
    <dbReference type="NCBI Taxonomy" id="1314670"/>
    <lineage>
        <taxon>Eukaryota</taxon>
        <taxon>Fungi</taxon>
        <taxon>Dikarya</taxon>
        <taxon>Ascomycota</taxon>
        <taxon>Pezizomycotina</taxon>
        <taxon>Dothideomycetes</taxon>
        <taxon>Pleosporomycetidae</taxon>
        <taxon>Mytilinidiales</taxon>
        <taxon>Argynnaceae</taxon>
        <taxon>Lepidopterella</taxon>
    </lineage>
</organism>
<feature type="region of interest" description="Disordered" evidence="5">
    <location>
        <begin position="1"/>
        <end position="74"/>
    </location>
</feature>
<evidence type="ECO:0000313" key="8">
    <source>
        <dbReference type="EMBL" id="OCK77589.1"/>
    </source>
</evidence>
<evidence type="ECO:0000259" key="7">
    <source>
        <dbReference type="PROSITE" id="PS50850"/>
    </source>
</evidence>
<dbReference type="Proteomes" id="UP000250266">
    <property type="component" value="Unassembled WGS sequence"/>
</dbReference>
<dbReference type="Gene3D" id="1.20.1720.10">
    <property type="entry name" value="Multidrug resistance protein D"/>
    <property type="match status" value="1"/>
</dbReference>
<dbReference type="EMBL" id="KV745116">
    <property type="protein sequence ID" value="OCK77589.1"/>
    <property type="molecule type" value="Genomic_DNA"/>
</dbReference>
<dbReference type="GO" id="GO:0010509">
    <property type="term" value="P:intracellular polyamine homeostasis"/>
    <property type="evidence" value="ECO:0007669"/>
    <property type="project" value="TreeGrafter"/>
</dbReference>
<dbReference type="Gene3D" id="1.20.1250.20">
    <property type="entry name" value="MFS general substrate transporter like domains"/>
    <property type="match status" value="1"/>
</dbReference>
<feature type="transmembrane region" description="Helical" evidence="6">
    <location>
        <begin position="371"/>
        <end position="397"/>
    </location>
</feature>
<feature type="transmembrane region" description="Helical" evidence="6">
    <location>
        <begin position="417"/>
        <end position="441"/>
    </location>
</feature>
<evidence type="ECO:0000256" key="6">
    <source>
        <dbReference type="SAM" id="Phobius"/>
    </source>
</evidence>
<dbReference type="PROSITE" id="PS50850">
    <property type="entry name" value="MFS"/>
    <property type="match status" value="1"/>
</dbReference>
<sequence length="599" mass="66105">MDDSEKKELGMRDESSSGRSGKSTNNSPFSSTKDMRLSEPNDDVISMTPSTPSITSPTSDHNPSPTITPPRPALMIPPEAVHIERSKRRGLFASLALIPEVTNPYHYQRRTKWFITVMVAIAAAAAPMGSAIIMPVLIPIAEAFHSTETIANMSVAVYMLSMSIFPLWWSSFSETLGRRTIYLVSFAMFVLFAVLSAVSTNIAMLVVMRVLSGGAAASVQAVGAGTIADIWEPKERGKAMGLFYLGPLCGPLFAPIIGGAMAQNLGWRSTQWFLVCYGGVTLVGLLFGLPETLKNRRDFAKEAEEEAMKRTISRNRNGTVETSDAEKDENGETKTTTQTPEQLTRVSTRQSVKIKTKTYLSIARRIFIDPLLVLGYLRFPAVALTVYYSSITFGSLYFLNISIQSTFATSPYNFSTFIIGLLYIPGSLGYMLASFFGGRWIDRIMHREARKAGRYDADGKLMLRPEDRMKENAWIATVLWPGALLWYGWTVDKGIFWFVPMVANFFFGIGSMLVFALATTMLTEFMPRRASAGVAINNFVRNIFSFAAAVAAQPIIDAIGNGWLFTILGVWSLGSGCAVIWIMSHYGDQWRKKMGEGGI</sequence>
<dbReference type="InterPro" id="IPR020846">
    <property type="entry name" value="MFS_dom"/>
</dbReference>
<dbReference type="SUPFAM" id="SSF103473">
    <property type="entry name" value="MFS general substrate transporter"/>
    <property type="match status" value="1"/>
</dbReference>
<comment type="subcellular location">
    <subcellularLocation>
        <location evidence="1">Membrane</location>
        <topology evidence="1">Multi-pass membrane protein</topology>
    </subcellularLocation>
</comment>
<dbReference type="Pfam" id="PF07690">
    <property type="entry name" value="MFS_1"/>
    <property type="match status" value="1"/>
</dbReference>
<feature type="transmembrane region" description="Helical" evidence="6">
    <location>
        <begin position="562"/>
        <end position="584"/>
    </location>
</feature>
<feature type="transmembrane region" description="Helical" evidence="6">
    <location>
        <begin position="271"/>
        <end position="289"/>
    </location>
</feature>
<keyword evidence="4 6" id="KW-0472">Membrane</keyword>
<gene>
    <name evidence="8" type="ORF">K432DRAFT_445241</name>
</gene>
<keyword evidence="3 6" id="KW-1133">Transmembrane helix</keyword>
<feature type="compositionally biased region" description="Polar residues" evidence="5">
    <location>
        <begin position="17"/>
        <end position="32"/>
    </location>
</feature>
<feature type="transmembrane region" description="Helical" evidence="6">
    <location>
        <begin position="150"/>
        <end position="169"/>
    </location>
</feature>
<feature type="compositionally biased region" description="Basic and acidic residues" evidence="5">
    <location>
        <begin position="1"/>
        <end position="16"/>
    </location>
</feature>
<feature type="transmembrane region" description="Helical" evidence="6">
    <location>
        <begin position="181"/>
        <end position="204"/>
    </location>
</feature>
<dbReference type="AlphaFoldDB" id="A0A8E2E5K3"/>
<dbReference type="InterPro" id="IPR036259">
    <property type="entry name" value="MFS_trans_sf"/>
</dbReference>
<evidence type="ECO:0000256" key="5">
    <source>
        <dbReference type="SAM" id="MobiDB-lite"/>
    </source>
</evidence>
<keyword evidence="9" id="KW-1185">Reference proteome</keyword>
<reference evidence="8 9" key="1">
    <citation type="journal article" date="2016" name="Nat. Commun.">
        <title>Ectomycorrhizal ecology is imprinted in the genome of the dominant symbiotic fungus Cenococcum geophilum.</title>
        <authorList>
            <consortium name="DOE Joint Genome Institute"/>
            <person name="Peter M."/>
            <person name="Kohler A."/>
            <person name="Ohm R.A."/>
            <person name="Kuo A."/>
            <person name="Krutzmann J."/>
            <person name="Morin E."/>
            <person name="Arend M."/>
            <person name="Barry K.W."/>
            <person name="Binder M."/>
            <person name="Choi C."/>
            <person name="Clum A."/>
            <person name="Copeland A."/>
            <person name="Grisel N."/>
            <person name="Haridas S."/>
            <person name="Kipfer T."/>
            <person name="LaButti K."/>
            <person name="Lindquist E."/>
            <person name="Lipzen A."/>
            <person name="Maire R."/>
            <person name="Meier B."/>
            <person name="Mihaltcheva S."/>
            <person name="Molinier V."/>
            <person name="Murat C."/>
            <person name="Poggeler S."/>
            <person name="Quandt C.A."/>
            <person name="Sperisen C."/>
            <person name="Tritt A."/>
            <person name="Tisserant E."/>
            <person name="Crous P.W."/>
            <person name="Henrissat B."/>
            <person name="Nehls U."/>
            <person name="Egli S."/>
            <person name="Spatafora J.W."/>
            <person name="Grigoriev I.V."/>
            <person name="Martin F.M."/>
        </authorList>
    </citation>
    <scope>NUCLEOTIDE SEQUENCE [LARGE SCALE GENOMIC DNA]</scope>
    <source>
        <strain evidence="8 9">CBS 459.81</strain>
    </source>
</reference>
<dbReference type="OrthoDB" id="3936150at2759"/>
<evidence type="ECO:0000256" key="3">
    <source>
        <dbReference type="ARBA" id="ARBA00022989"/>
    </source>
</evidence>
<feature type="transmembrane region" description="Helical" evidence="6">
    <location>
        <begin position="472"/>
        <end position="489"/>
    </location>
</feature>